<dbReference type="InterPro" id="IPR014748">
    <property type="entry name" value="Enoyl-CoA_hydra_C"/>
</dbReference>
<proteinExistence type="inferred from homology"/>
<dbReference type="NCBIfam" id="NF005879">
    <property type="entry name" value="PRK07827.1"/>
    <property type="match status" value="1"/>
</dbReference>
<dbReference type="InterPro" id="IPR029045">
    <property type="entry name" value="ClpP/crotonase-like_dom_sf"/>
</dbReference>
<protein>
    <submittedName>
        <fullName evidence="2">Enoyl-CoA hydratase</fullName>
        <ecNumber evidence="2">4.2.1.17</ecNumber>
    </submittedName>
</protein>
<dbReference type="Proteomes" id="UP000030002">
    <property type="component" value="Unassembled WGS sequence"/>
</dbReference>
<dbReference type="RefSeq" id="WP_035911125.1">
    <property type="nucleotide sequence ID" value="NZ_AVPJ01000001.1"/>
</dbReference>
<dbReference type="EMBL" id="AVPJ01000001">
    <property type="protein sequence ID" value="KGN34764.1"/>
    <property type="molecule type" value="Genomic_DNA"/>
</dbReference>
<sequence length="258" mass="27020">MSAAEHRVRATTTGGVATIALDSPHNRNALSDQLVRELHEALEAAATDDAVRCVVLTHTGGTFCAGADLSEASSGAVGDPARARADQLVDLLRGIVALPKPVVGRIDGHVRAGGMGLVAACDMVVAGPSSTFALTESRLGLAASVISLVLLPRVESRAASRYFLTGSTFDATEAAHIGLVTAAADHVDAVVGDLTTELARCSPQGLRETKLLVNHDLLAGIDAHRDRVAEQSSRLFSSEEAREGMTAFLERRTPRWVP</sequence>
<evidence type="ECO:0000256" key="1">
    <source>
        <dbReference type="ARBA" id="ARBA00005254"/>
    </source>
</evidence>
<dbReference type="PANTHER" id="PTHR42964">
    <property type="entry name" value="ENOYL-COA HYDRATASE"/>
    <property type="match status" value="1"/>
</dbReference>
<comment type="similarity">
    <text evidence="1">Belongs to the enoyl-CoA hydratase/isomerase family.</text>
</comment>
<evidence type="ECO:0000313" key="3">
    <source>
        <dbReference type="Proteomes" id="UP000030002"/>
    </source>
</evidence>
<dbReference type="EC" id="4.2.1.17" evidence="2"/>
<gene>
    <name evidence="2" type="ORF">N802_01525</name>
</gene>
<dbReference type="CDD" id="cd06558">
    <property type="entry name" value="crotonase-like"/>
    <property type="match status" value="1"/>
</dbReference>
<dbReference type="Pfam" id="PF00378">
    <property type="entry name" value="ECH_1"/>
    <property type="match status" value="1"/>
</dbReference>
<dbReference type="SUPFAM" id="SSF52096">
    <property type="entry name" value="ClpP/crotonase"/>
    <property type="match status" value="1"/>
</dbReference>
<dbReference type="InterPro" id="IPR001753">
    <property type="entry name" value="Enoyl-CoA_hydra/iso"/>
</dbReference>
<accession>A0A0A0JD67</accession>
<evidence type="ECO:0000313" key="2">
    <source>
        <dbReference type="EMBL" id="KGN34764.1"/>
    </source>
</evidence>
<dbReference type="InterPro" id="IPR051683">
    <property type="entry name" value="Enoyl-CoA_Hydratase/Isomerase"/>
</dbReference>
<comment type="caution">
    <text evidence="2">The sequence shown here is derived from an EMBL/GenBank/DDBJ whole genome shotgun (WGS) entry which is preliminary data.</text>
</comment>
<dbReference type="PANTHER" id="PTHR42964:SF1">
    <property type="entry name" value="POLYKETIDE BIOSYNTHESIS ENOYL-COA HYDRATASE PKSH-RELATED"/>
    <property type="match status" value="1"/>
</dbReference>
<name>A0A0A0JD67_9MICO</name>
<dbReference type="STRING" id="1385520.N802_01525"/>
<dbReference type="eggNOG" id="COG1024">
    <property type="taxonomic scope" value="Bacteria"/>
</dbReference>
<dbReference type="OrthoDB" id="370015at2"/>
<keyword evidence="3" id="KW-1185">Reference proteome</keyword>
<dbReference type="AlphaFoldDB" id="A0A0A0JD67"/>
<organism evidence="2 3">
    <name type="scientific">Knoellia sinensis KCTC 19936</name>
    <dbReference type="NCBI Taxonomy" id="1385520"/>
    <lineage>
        <taxon>Bacteria</taxon>
        <taxon>Bacillati</taxon>
        <taxon>Actinomycetota</taxon>
        <taxon>Actinomycetes</taxon>
        <taxon>Micrococcales</taxon>
        <taxon>Intrasporangiaceae</taxon>
        <taxon>Knoellia</taxon>
    </lineage>
</organism>
<reference evidence="2 3" key="1">
    <citation type="submission" date="2013-08" db="EMBL/GenBank/DDBJ databases">
        <title>The genome sequence of Knoellia sinensis.</title>
        <authorList>
            <person name="Zhu W."/>
            <person name="Wang G."/>
        </authorList>
    </citation>
    <scope>NUCLEOTIDE SEQUENCE [LARGE SCALE GENOMIC DNA]</scope>
    <source>
        <strain evidence="2 3">KCTC 19936</strain>
    </source>
</reference>
<dbReference type="Gene3D" id="1.10.12.10">
    <property type="entry name" value="Lyase 2-enoyl-coa Hydratase, Chain A, domain 2"/>
    <property type="match status" value="1"/>
</dbReference>
<dbReference type="GO" id="GO:0004300">
    <property type="term" value="F:enoyl-CoA hydratase activity"/>
    <property type="evidence" value="ECO:0007669"/>
    <property type="project" value="UniProtKB-EC"/>
</dbReference>
<keyword evidence="2" id="KW-0456">Lyase</keyword>
<dbReference type="Gene3D" id="3.90.226.10">
    <property type="entry name" value="2-enoyl-CoA Hydratase, Chain A, domain 1"/>
    <property type="match status" value="1"/>
</dbReference>